<protein>
    <submittedName>
        <fullName evidence="1">Uncharacterized protein</fullName>
    </submittedName>
</protein>
<evidence type="ECO:0000313" key="2">
    <source>
        <dbReference type="Proteomes" id="UP000594638"/>
    </source>
</evidence>
<name>A0A8S0Q452_OLEEU</name>
<feature type="non-terminal residue" evidence="1">
    <location>
        <position position="77"/>
    </location>
</feature>
<evidence type="ECO:0000313" key="1">
    <source>
        <dbReference type="EMBL" id="CAA2962536.1"/>
    </source>
</evidence>
<dbReference type="Proteomes" id="UP000594638">
    <property type="component" value="Unassembled WGS sequence"/>
</dbReference>
<reference evidence="1 2" key="1">
    <citation type="submission" date="2019-12" db="EMBL/GenBank/DDBJ databases">
        <authorList>
            <person name="Alioto T."/>
            <person name="Alioto T."/>
            <person name="Gomez Garrido J."/>
        </authorList>
    </citation>
    <scope>NUCLEOTIDE SEQUENCE [LARGE SCALE GENOMIC DNA]</scope>
</reference>
<comment type="caution">
    <text evidence="1">The sequence shown here is derived from an EMBL/GenBank/DDBJ whole genome shotgun (WGS) entry which is preliminary data.</text>
</comment>
<dbReference type="EMBL" id="CACTIH010001068">
    <property type="protein sequence ID" value="CAA2962536.1"/>
    <property type="molecule type" value="Genomic_DNA"/>
</dbReference>
<dbReference type="AlphaFoldDB" id="A0A8S0Q452"/>
<sequence length="77" mass="8604">STVVYKLMRRFCACAEAENSSNVMITRGYEEDYRLIRHTGVVRAVRGKGADMMNKWGRHPSPECSNCGAPTQTVAHT</sequence>
<proteinExistence type="predicted"/>
<gene>
    <name evidence="1" type="ORF">OLEA9_A078292</name>
</gene>
<organism evidence="1 2">
    <name type="scientific">Olea europaea subsp. europaea</name>
    <dbReference type="NCBI Taxonomy" id="158383"/>
    <lineage>
        <taxon>Eukaryota</taxon>
        <taxon>Viridiplantae</taxon>
        <taxon>Streptophyta</taxon>
        <taxon>Embryophyta</taxon>
        <taxon>Tracheophyta</taxon>
        <taxon>Spermatophyta</taxon>
        <taxon>Magnoliopsida</taxon>
        <taxon>eudicotyledons</taxon>
        <taxon>Gunneridae</taxon>
        <taxon>Pentapetalae</taxon>
        <taxon>asterids</taxon>
        <taxon>lamiids</taxon>
        <taxon>Lamiales</taxon>
        <taxon>Oleaceae</taxon>
        <taxon>Oleeae</taxon>
        <taxon>Olea</taxon>
    </lineage>
</organism>
<keyword evidence="2" id="KW-1185">Reference proteome</keyword>
<dbReference type="Gramene" id="OE9A078292T1">
    <property type="protein sequence ID" value="OE9A078292C1"/>
    <property type="gene ID" value="OE9A078292"/>
</dbReference>
<feature type="non-terminal residue" evidence="1">
    <location>
        <position position="1"/>
    </location>
</feature>
<accession>A0A8S0Q452</accession>